<accession>A0A443SQR5</accession>
<keyword evidence="5" id="KW-1185">Reference proteome</keyword>
<protein>
    <recommendedName>
        <fullName evidence="1">Translation machinery-associated protein 7 homolog</fullName>
    </recommendedName>
    <alternativeName>
        <fullName evidence="2">Coiled-coil domain-containing protein 72 homolog</fullName>
    </alternativeName>
</protein>
<evidence type="ECO:0000313" key="4">
    <source>
        <dbReference type="EMBL" id="RWS29843.1"/>
    </source>
</evidence>
<dbReference type="EMBL" id="NCKV01000743">
    <property type="protein sequence ID" value="RWS29843.1"/>
    <property type="molecule type" value="Genomic_DNA"/>
</dbReference>
<comment type="caution">
    <text evidence="4">The sequence shown here is derived from an EMBL/GenBank/DDBJ whole genome shotgun (WGS) entry which is preliminary data.</text>
</comment>
<evidence type="ECO:0000256" key="1">
    <source>
        <dbReference type="ARBA" id="ARBA00015581"/>
    </source>
</evidence>
<proteinExistence type="predicted"/>
<dbReference type="AlphaFoldDB" id="A0A443SQR5"/>
<dbReference type="STRING" id="299467.A0A443SQR5"/>
<dbReference type="VEuPathDB" id="VectorBase:LDEU002197"/>
<evidence type="ECO:0000256" key="2">
    <source>
        <dbReference type="ARBA" id="ARBA00031894"/>
    </source>
</evidence>
<reference evidence="4 5" key="1">
    <citation type="journal article" date="2018" name="Gigascience">
        <title>Genomes of trombidid mites reveal novel predicted allergens and laterally-transferred genes associated with secondary metabolism.</title>
        <authorList>
            <person name="Dong X."/>
            <person name="Chaisiri K."/>
            <person name="Xia D."/>
            <person name="Armstrong S.D."/>
            <person name="Fang Y."/>
            <person name="Donnelly M.J."/>
            <person name="Kadowaki T."/>
            <person name="McGarry J.W."/>
            <person name="Darby A.C."/>
            <person name="Makepeace B.L."/>
        </authorList>
    </citation>
    <scope>NUCLEOTIDE SEQUENCE [LARGE SCALE GENOMIC DNA]</scope>
    <source>
        <strain evidence="4">UoL-UT</strain>
    </source>
</reference>
<feature type="region of interest" description="Disordered" evidence="3">
    <location>
        <begin position="1"/>
        <end position="67"/>
    </location>
</feature>
<dbReference type="Proteomes" id="UP000288716">
    <property type="component" value="Unassembled WGS sequence"/>
</dbReference>
<dbReference type="Pfam" id="PF09072">
    <property type="entry name" value="TMA7"/>
    <property type="match status" value="1"/>
</dbReference>
<sequence>MCAVCTSRRGKKKPLKQPKKDSKDVDEEDLAFKQKQREEQKKLKEAAAKAAGKGPIGQGNKKITGKK</sequence>
<evidence type="ECO:0000256" key="3">
    <source>
        <dbReference type="SAM" id="MobiDB-lite"/>
    </source>
</evidence>
<organism evidence="4 5">
    <name type="scientific">Leptotrombidium deliense</name>
    <dbReference type="NCBI Taxonomy" id="299467"/>
    <lineage>
        <taxon>Eukaryota</taxon>
        <taxon>Metazoa</taxon>
        <taxon>Ecdysozoa</taxon>
        <taxon>Arthropoda</taxon>
        <taxon>Chelicerata</taxon>
        <taxon>Arachnida</taxon>
        <taxon>Acari</taxon>
        <taxon>Acariformes</taxon>
        <taxon>Trombidiformes</taxon>
        <taxon>Prostigmata</taxon>
        <taxon>Anystina</taxon>
        <taxon>Parasitengona</taxon>
        <taxon>Trombiculoidea</taxon>
        <taxon>Trombiculidae</taxon>
        <taxon>Leptotrombidium</taxon>
    </lineage>
</organism>
<dbReference type="InterPro" id="IPR015157">
    <property type="entry name" value="TMA7"/>
</dbReference>
<evidence type="ECO:0000313" key="5">
    <source>
        <dbReference type="Proteomes" id="UP000288716"/>
    </source>
</evidence>
<name>A0A443SQR5_9ACAR</name>
<gene>
    <name evidence="4" type="ORF">B4U80_08003</name>
</gene>
<dbReference type="PANTHER" id="PTHR28632">
    <property type="entry name" value="TRANSLATION MACHINERY-ASSOCIATED PROTEIN 7"/>
    <property type="match status" value="1"/>
</dbReference>
<feature type="compositionally biased region" description="Basic and acidic residues" evidence="3">
    <location>
        <begin position="30"/>
        <end position="47"/>
    </location>
</feature>
<feature type="compositionally biased region" description="Basic residues" evidence="3">
    <location>
        <begin position="8"/>
        <end position="17"/>
    </location>
</feature>